<dbReference type="Gene3D" id="3.10.450.50">
    <property type="match status" value="1"/>
</dbReference>
<organism evidence="2 3">
    <name type="scientific">Clostridium pasteurianum BC1</name>
    <dbReference type="NCBI Taxonomy" id="86416"/>
    <lineage>
        <taxon>Bacteria</taxon>
        <taxon>Bacillati</taxon>
        <taxon>Bacillota</taxon>
        <taxon>Clostridia</taxon>
        <taxon>Eubacteriales</taxon>
        <taxon>Clostridiaceae</taxon>
        <taxon>Clostridium</taxon>
    </lineage>
</organism>
<dbReference type="SUPFAM" id="SSF54427">
    <property type="entry name" value="NTF2-like"/>
    <property type="match status" value="1"/>
</dbReference>
<dbReference type="Pfam" id="PF12680">
    <property type="entry name" value="SnoaL_2"/>
    <property type="match status" value="1"/>
</dbReference>
<dbReference type="eggNOG" id="COG3631">
    <property type="taxonomic scope" value="Bacteria"/>
</dbReference>
<feature type="domain" description="SnoaL-like" evidence="1">
    <location>
        <begin position="10"/>
        <end position="115"/>
    </location>
</feature>
<reference evidence="2 3" key="1">
    <citation type="submission" date="2012-01" db="EMBL/GenBank/DDBJ databases">
        <title>Complete sequence of chromosome of Clostridium pasteurianum BC1.</title>
        <authorList>
            <consortium name="US DOE Joint Genome Institute"/>
            <person name="Lucas S."/>
            <person name="Han J."/>
            <person name="Lapidus A."/>
            <person name="Cheng J.-F."/>
            <person name="Goodwin L."/>
            <person name="Pitluck S."/>
            <person name="Peters L."/>
            <person name="Mikhailova N."/>
            <person name="Teshima H."/>
            <person name="Detter J.C."/>
            <person name="Han C."/>
            <person name="Tapia R."/>
            <person name="Land M."/>
            <person name="Hauser L."/>
            <person name="Kyrpides N."/>
            <person name="Ivanova N."/>
            <person name="Pagani I."/>
            <person name="Dunn J."/>
            <person name="Taghavi S."/>
            <person name="Francis A."/>
            <person name="van der Lelie D."/>
            <person name="Woyke T."/>
        </authorList>
    </citation>
    <scope>NUCLEOTIDE SEQUENCE [LARGE SCALE GENOMIC DNA]</scope>
    <source>
        <strain evidence="2 3">BC1</strain>
    </source>
</reference>
<dbReference type="HOGENOM" id="CLU_123830_0_0_9"/>
<sequence>MIHTNLNIIDKFFDAYSRRDTNVIKQVLSENIKWTFPGSNSLSGTKSGIEEVVSFFDKMGSFMLKSNVEVKKLVMGVNDDYVLEGQHIKTNRKDSINLDQDMCVLWIFSHGKIIEGKHFIVDQCKVDDFFNSAYKA</sequence>
<keyword evidence="3" id="KW-1185">Reference proteome</keyword>
<evidence type="ECO:0000313" key="2">
    <source>
        <dbReference type="EMBL" id="AGK95699.1"/>
    </source>
</evidence>
<gene>
    <name evidence="2" type="ORF">Clopa_0655</name>
</gene>
<dbReference type="InterPro" id="IPR032710">
    <property type="entry name" value="NTF2-like_dom_sf"/>
</dbReference>
<name>R4K593_CLOPA</name>
<proteinExistence type="predicted"/>
<dbReference type="OrthoDB" id="5176305at2"/>
<dbReference type="KEGG" id="cpas:Clopa_0655"/>
<dbReference type="Proteomes" id="UP000013523">
    <property type="component" value="Chromosome"/>
</dbReference>
<accession>R4K593</accession>
<dbReference type="EMBL" id="CP003261">
    <property type="protein sequence ID" value="AGK95699.1"/>
    <property type="molecule type" value="Genomic_DNA"/>
</dbReference>
<dbReference type="AlphaFoldDB" id="R4K593"/>
<evidence type="ECO:0000259" key="1">
    <source>
        <dbReference type="Pfam" id="PF12680"/>
    </source>
</evidence>
<protein>
    <recommendedName>
        <fullName evidence="1">SnoaL-like domain-containing protein</fullName>
    </recommendedName>
</protein>
<evidence type="ECO:0000313" key="3">
    <source>
        <dbReference type="Proteomes" id="UP000013523"/>
    </source>
</evidence>
<dbReference type="PATRIC" id="fig|86416.3.peg.640"/>
<dbReference type="RefSeq" id="WP_015614025.1">
    <property type="nucleotide sequence ID" value="NC_021182.1"/>
</dbReference>
<dbReference type="InterPro" id="IPR037401">
    <property type="entry name" value="SnoaL-like"/>
</dbReference>
<dbReference type="STRING" id="86416.Clopa_0655"/>